<comment type="caution">
    <text evidence="1">The sequence shown here is derived from an EMBL/GenBank/DDBJ whole genome shotgun (WGS) entry which is preliminary data.</text>
</comment>
<proteinExistence type="predicted"/>
<reference evidence="1" key="1">
    <citation type="submission" date="2016-01" db="EMBL/GenBank/DDBJ databases">
        <authorList>
            <person name="Peeters C."/>
        </authorList>
    </citation>
    <scope>NUCLEOTIDE SEQUENCE [LARGE SCALE GENOMIC DNA]</scope>
    <source>
        <strain evidence="1">LMG 29318</strain>
    </source>
</reference>
<keyword evidence="2" id="KW-1185">Reference proteome</keyword>
<sequence>MTKTVTAAALEAAQNKLAEAQKIAAECRTNHADAMNKAADHRNEAAAHGDKAKAARVDFANAVRNGADQVTRAELRDSIADHEALAAHHEAEADRVAGTLPELQRLAEGGERFAGSVENEVVQAELADAIAEYRDVILPAIAPAVLRLHAAIKGNGGGSLAVDWTGTLGMNWTALPEVAGTLNGEKVWVTA</sequence>
<protein>
    <submittedName>
        <fullName evidence="1">Uncharacterized protein</fullName>
    </submittedName>
</protein>
<dbReference type="RefSeq" id="WP_061128652.1">
    <property type="nucleotide sequence ID" value="NZ_FCOF02000094.1"/>
</dbReference>
<name>A0A158DTS0_9BURK</name>
<accession>A0A158DTS0</accession>
<gene>
    <name evidence="1" type="ORF">AWB75_07082</name>
</gene>
<evidence type="ECO:0000313" key="1">
    <source>
        <dbReference type="EMBL" id="SAK97117.1"/>
    </source>
</evidence>
<organism evidence="1 2">
    <name type="scientific">Caballeronia catudaia</name>
    <dbReference type="NCBI Taxonomy" id="1777136"/>
    <lineage>
        <taxon>Bacteria</taxon>
        <taxon>Pseudomonadati</taxon>
        <taxon>Pseudomonadota</taxon>
        <taxon>Betaproteobacteria</taxon>
        <taxon>Burkholderiales</taxon>
        <taxon>Burkholderiaceae</taxon>
        <taxon>Caballeronia</taxon>
    </lineage>
</organism>
<dbReference type="Proteomes" id="UP000054870">
    <property type="component" value="Unassembled WGS sequence"/>
</dbReference>
<dbReference type="OrthoDB" id="10003310at2"/>
<dbReference type="AlphaFoldDB" id="A0A158DTS0"/>
<dbReference type="EMBL" id="FCOF02000094">
    <property type="protein sequence ID" value="SAK97117.1"/>
    <property type="molecule type" value="Genomic_DNA"/>
</dbReference>
<evidence type="ECO:0000313" key="2">
    <source>
        <dbReference type="Proteomes" id="UP000054870"/>
    </source>
</evidence>